<dbReference type="AlphaFoldDB" id="A0A6A3G9D4"/>
<name>A0A6A3G9D4_9STRA</name>
<gene>
    <name evidence="1" type="ORF">PF011_g32380</name>
</gene>
<comment type="caution">
    <text evidence="1">The sequence shown here is derived from an EMBL/GenBank/DDBJ whole genome shotgun (WGS) entry which is preliminary data.</text>
</comment>
<sequence>MFELPAQVQGLTSWARAAIAPSPKGSSSDASNGSILISGKGSILVSGVVGVAGEPLTAWRQVC</sequence>
<accession>A0A6A3G9D4</accession>
<organism evidence="1 2">
    <name type="scientific">Phytophthora fragariae</name>
    <dbReference type="NCBI Taxonomy" id="53985"/>
    <lineage>
        <taxon>Eukaryota</taxon>
        <taxon>Sar</taxon>
        <taxon>Stramenopiles</taxon>
        <taxon>Oomycota</taxon>
        <taxon>Peronosporomycetes</taxon>
        <taxon>Peronosporales</taxon>
        <taxon>Peronosporaceae</taxon>
        <taxon>Phytophthora</taxon>
    </lineage>
</organism>
<proteinExistence type="predicted"/>
<protein>
    <submittedName>
        <fullName evidence="1">Uncharacterized protein</fullName>
    </submittedName>
</protein>
<reference evidence="1 2" key="1">
    <citation type="submission" date="2018-09" db="EMBL/GenBank/DDBJ databases">
        <title>Genomic investigation of the strawberry pathogen Phytophthora fragariae indicates pathogenicity is determined by transcriptional variation in three key races.</title>
        <authorList>
            <person name="Adams T.M."/>
            <person name="Armitage A.D."/>
            <person name="Sobczyk M.K."/>
            <person name="Bates H.J."/>
            <person name="Dunwell J.M."/>
            <person name="Nellist C.F."/>
            <person name="Harrison R.J."/>
        </authorList>
    </citation>
    <scope>NUCLEOTIDE SEQUENCE [LARGE SCALE GENOMIC DNA]</scope>
    <source>
        <strain evidence="1 2">SCRP245</strain>
    </source>
</reference>
<dbReference type="Proteomes" id="UP000460718">
    <property type="component" value="Unassembled WGS sequence"/>
</dbReference>
<evidence type="ECO:0000313" key="1">
    <source>
        <dbReference type="EMBL" id="KAE8953563.1"/>
    </source>
</evidence>
<dbReference type="EMBL" id="QXFW01009798">
    <property type="protein sequence ID" value="KAE8953563.1"/>
    <property type="molecule type" value="Genomic_DNA"/>
</dbReference>
<evidence type="ECO:0000313" key="2">
    <source>
        <dbReference type="Proteomes" id="UP000460718"/>
    </source>
</evidence>